<keyword evidence="1" id="KW-0479">Metal-binding</keyword>
<keyword evidence="2 4" id="KW-0863">Zinc-finger</keyword>
<dbReference type="EMBL" id="JAWWNJ010000066">
    <property type="protein sequence ID" value="KAK7012221.1"/>
    <property type="molecule type" value="Genomic_DNA"/>
</dbReference>
<dbReference type="AlphaFoldDB" id="A0AAW0AJN0"/>
<dbReference type="Proteomes" id="UP001362999">
    <property type="component" value="Unassembled WGS sequence"/>
</dbReference>
<keyword evidence="3" id="KW-0862">Zinc</keyword>
<proteinExistence type="predicted"/>
<dbReference type="Pfam" id="PF01753">
    <property type="entry name" value="zf-MYND"/>
    <property type="match status" value="1"/>
</dbReference>
<dbReference type="SUPFAM" id="SSF144232">
    <property type="entry name" value="HIT/MYND zinc finger-like"/>
    <property type="match status" value="1"/>
</dbReference>
<evidence type="ECO:0000256" key="4">
    <source>
        <dbReference type="PROSITE-ProRule" id="PRU00134"/>
    </source>
</evidence>
<dbReference type="PROSITE" id="PS01360">
    <property type="entry name" value="ZF_MYND_1"/>
    <property type="match status" value="1"/>
</dbReference>
<keyword evidence="7" id="KW-1185">Reference proteome</keyword>
<evidence type="ECO:0000256" key="2">
    <source>
        <dbReference type="ARBA" id="ARBA00022771"/>
    </source>
</evidence>
<reference evidence="6 7" key="1">
    <citation type="journal article" date="2024" name="J Genomics">
        <title>Draft genome sequencing and assembly of Favolaschia claudopus CIRM-BRFM 2984 isolated from oak limbs.</title>
        <authorList>
            <person name="Navarro D."/>
            <person name="Drula E."/>
            <person name="Chaduli D."/>
            <person name="Cazenave R."/>
            <person name="Ahrendt S."/>
            <person name="Wang J."/>
            <person name="Lipzen A."/>
            <person name="Daum C."/>
            <person name="Barry K."/>
            <person name="Grigoriev I.V."/>
            <person name="Favel A."/>
            <person name="Rosso M.N."/>
            <person name="Martin F."/>
        </authorList>
    </citation>
    <scope>NUCLEOTIDE SEQUENCE [LARGE SCALE GENOMIC DNA]</scope>
    <source>
        <strain evidence="6 7">CIRM-BRFM 2984</strain>
    </source>
</reference>
<evidence type="ECO:0000259" key="5">
    <source>
        <dbReference type="PROSITE" id="PS50865"/>
    </source>
</evidence>
<dbReference type="PROSITE" id="PS50865">
    <property type="entry name" value="ZF_MYND_2"/>
    <property type="match status" value="1"/>
</dbReference>
<evidence type="ECO:0000256" key="3">
    <source>
        <dbReference type="ARBA" id="ARBA00022833"/>
    </source>
</evidence>
<dbReference type="InterPro" id="IPR002893">
    <property type="entry name" value="Znf_MYND"/>
</dbReference>
<evidence type="ECO:0000313" key="6">
    <source>
        <dbReference type="EMBL" id="KAK7012221.1"/>
    </source>
</evidence>
<accession>A0AAW0AJN0</accession>
<protein>
    <recommendedName>
        <fullName evidence="5">MYND-type domain-containing protein</fullName>
    </recommendedName>
</protein>
<evidence type="ECO:0000313" key="7">
    <source>
        <dbReference type="Proteomes" id="UP001362999"/>
    </source>
</evidence>
<evidence type="ECO:0000256" key="1">
    <source>
        <dbReference type="ARBA" id="ARBA00022723"/>
    </source>
</evidence>
<organism evidence="6 7">
    <name type="scientific">Favolaschia claudopus</name>
    <dbReference type="NCBI Taxonomy" id="2862362"/>
    <lineage>
        <taxon>Eukaryota</taxon>
        <taxon>Fungi</taxon>
        <taxon>Dikarya</taxon>
        <taxon>Basidiomycota</taxon>
        <taxon>Agaricomycotina</taxon>
        <taxon>Agaricomycetes</taxon>
        <taxon>Agaricomycetidae</taxon>
        <taxon>Agaricales</taxon>
        <taxon>Marasmiineae</taxon>
        <taxon>Mycenaceae</taxon>
        <taxon>Favolaschia</taxon>
    </lineage>
</organism>
<gene>
    <name evidence="6" type="ORF">R3P38DRAFT_1585417</name>
</gene>
<dbReference type="Gene3D" id="6.10.140.2220">
    <property type="match status" value="1"/>
</dbReference>
<comment type="caution">
    <text evidence="6">The sequence shown here is derived from an EMBL/GenBank/DDBJ whole genome shotgun (WGS) entry which is preliminary data.</text>
</comment>
<sequence length="171" mass="19750">MGVCWNEGCLKRADQRCSNCKIATYCGTTCQKTGWSNHKMECEMNRILREREEKEAQKPVEKPPTTHCTGCNVKYSRDDMADDLCPDCGYSACESCVCHHSRGSCYCQNSNFGRPYCIMNPQWYHMSSRTGRSYKGDRHPDYDEDPDAYEEKPRKCGNCGEVKLCLRREYC</sequence>
<feature type="domain" description="MYND-type" evidence="5">
    <location>
        <begin position="4"/>
        <end position="42"/>
    </location>
</feature>
<dbReference type="GO" id="GO:0008270">
    <property type="term" value="F:zinc ion binding"/>
    <property type="evidence" value="ECO:0007669"/>
    <property type="project" value="UniProtKB-KW"/>
</dbReference>
<name>A0AAW0AJN0_9AGAR</name>